<reference evidence="4" key="1">
    <citation type="journal article" date="2015" name="Genome Announc.">
        <title>Draft genome sequence of the cellulolytic fungus Chaetomium globosum.</title>
        <authorList>
            <person name="Cuomo C.A."/>
            <person name="Untereiner W.A."/>
            <person name="Ma L.-J."/>
            <person name="Grabherr M."/>
            <person name="Birren B.W."/>
        </authorList>
    </citation>
    <scope>NUCLEOTIDE SEQUENCE [LARGE SCALE GENOMIC DNA]</scope>
    <source>
        <strain evidence="4">ATCC 6205 / CBS 148.51 / DSM 1962 / NBRC 6347 / NRRL 1970</strain>
    </source>
</reference>
<feature type="transmembrane region" description="Helical" evidence="2">
    <location>
        <begin position="25"/>
        <end position="48"/>
    </location>
</feature>
<keyword evidence="2" id="KW-1133">Transmembrane helix</keyword>
<dbReference type="Proteomes" id="UP000001056">
    <property type="component" value="Unassembled WGS sequence"/>
</dbReference>
<feature type="transmembrane region" description="Helical" evidence="2">
    <location>
        <begin position="60"/>
        <end position="80"/>
    </location>
</feature>
<dbReference type="GeneID" id="4395124"/>
<accession>Q2GU36</accession>
<keyword evidence="2" id="KW-0472">Membrane</keyword>
<feature type="compositionally biased region" description="Basic and acidic residues" evidence="1">
    <location>
        <begin position="406"/>
        <end position="426"/>
    </location>
</feature>
<evidence type="ECO:0000313" key="4">
    <source>
        <dbReference type="Proteomes" id="UP000001056"/>
    </source>
</evidence>
<gene>
    <name evidence="3" type="ORF">CHGG_08518</name>
</gene>
<dbReference type="InParanoid" id="Q2GU36"/>
<feature type="transmembrane region" description="Helical" evidence="2">
    <location>
        <begin position="238"/>
        <end position="258"/>
    </location>
</feature>
<dbReference type="EMBL" id="CH408034">
    <property type="protein sequence ID" value="EAQ84504.1"/>
    <property type="molecule type" value="Genomic_DNA"/>
</dbReference>
<dbReference type="OrthoDB" id="4589023at2759"/>
<protein>
    <submittedName>
        <fullName evidence="3">Uncharacterized protein</fullName>
    </submittedName>
</protein>
<organism evidence="3 4">
    <name type="scientific">Chaetomium globosum (strain ATCC 6205 / CBS 148.51 / DSM 1962 / NBRC 6347 / NRRL 1970)</name>
    <name type="common">Soil fungus</name>
    <dbReference type="NCBI Taxonomy" id="306901"/>
    <lineage>
        <taxon>Eukaryota</taxon>
        <taxon>Fungi</taxon>
        <taxon>Dikarya</taxon>
        <taxon>Ascomycota</taxon>
        <taxon>Pezizomycotina</taxon>
        <taxon>Sordariomycetes</taxon>
        <taxon>Sordariomycetidae</taxon>
        <taxon>Sordariales</taxon>
        <taxon>Chaetomiaceae</taxon>
        <taxon>Chaetomium</taxon>
    </lineage>
</organism>
<feature type="transmembrane region" description="Helical" evidence="2">
    <location>
        <begin position="118"/>
        <end position="137"/>
    </location>
</feature>
<feature type="region of interest" description="Disordered" evidence="1">
    <location>
        <begin position="399"/>
        <end position="433"/>
    </location>
</feature>
<keyword evidence="4" id="KW-1185">Reference proteome</keyword>
<dbReference type="AlphaFoldDB" id="Q2GU36"/>
<dbReference type="RefSeq" id="XP_001226445.1">
    <property type="nucleotide sequence ID" value="XM_001226444.1"/>
</dbReference>
<feature type="transmembrane region" description="Helical" evidence="2">
    <location>
        <begin position="149"/>
        <end position="171"/>
    </location>
</feature>
<dbReference type="HOGENOM" id="CLU_470897_0_0_1"/>
<evidence type="ECO:0000313" key="3">
    <source>
        <dbReference type="EMBL" id="EAQ84504.1"/>
    </source>
</evidence>
<proteinExistence type="predicted"/>
<name>Q2GU36_CHAGB</name>
<sequence length="579" mass="61566">MDPSGGPQGIPVDDLIDGLAGIKKMAFKAAVAVFFALAILSVLVRAGFRLRARQPLTLDDYLVFAAAILLSGGTGLLYNICDNLYLSSAIHLDQPITLHLGSQSIADLIDAVQGYRSYLVIAWTAISLAKFSFLAFFRQRIGDTRSIRLYYWSLVALTAISWLLCVVEPFILCPNVGSGSSCFADSDAVVRASVTGLTTALDILTIVLTLITTLALTTASFSAVRASKASTGTDLPQTAFWLALQASSALLAVGLGTFSRSLLGGRGVVEGGNLTGEGDIQAEEARGIQGRAGKVRLAGLWGLVKGVEGRDGQEVSQLGTVVVVGEEADGVPPLKEKVGAREEVRQTTSSPVPRNPPIAYHYPMWGPQPTHGQFATEDEARAGQDLIWLNPSLQASQTSFGSATLYERRGSERRGSERRGSERRGSEPPPVAHVAKQKHYVPTIPLDHGLVPAFCVLCPTLALVVEQQHRLQDANAADHDYANSRGRERMADLLRLPEVDSVPVPVQPPVPDYGPAPPGLVRPEMDAVAVGKFLGQLPATAGYENVDIRGAPRLSQEPESDAAHQGVGGGPEKSSQASD</sequence>
<evidence type="ECO:0000256" key="2">
    <source>
        <dbReference type="SAM" id="Phobius"/>
    </source>
</evidence>
<feature type="region of interest" description="Disordered" evidence="1">
    <location>
        <begin position="548"/>
        <end position="579"/>
    </location>
</feature>
<evidence type="ECO:0000256" key="1">
    <source>
        <dbReference type="SAM" id="MobiDB-lite"/>
    </source>
</evidence>
<keyword evidence="2" id="KW-0812">Transmembrane</keyword>
<dbReference type="VEuPathDB" id="FungiDB:CHGG_08518"/>
<dbReference type="eggNOG" id="ENOG502SV7T">
    <property type="taxonomic scope" value="Eukaryota"/>
</dbReference>
<feature type="transmembrane region" description="Helical" evidence="2">
    <location>
        <begin position="203"/>
        <end position="226"/>
    </location>
</feature>